<dbReference type="InterPro" id="IPR007493">
    <property type="entry name" value="DUF538"/>
</dbReference>
<name>A0ABC9B4I6_9POAL</name>
<dbReference type="Proteomes" id="UP001497457">
    <property type="component" value="Chromosome 24b"/>
</dbReference>
<dbReference type="PANTHER" id="PTHR31676">
    <property type="entry name" value="T31J12.3 PROTEIN-RELATED"/>
    <property type="match status" value="1"/>
</dbReference>
<dbReference type="InterPro" id="IPR036758">
    <property type="entry name" value="At5g01610-like"/>
</dbReference>
<proteinExistence type="predicted"/>
<evidence type="ECO:0000313" key="2">
    <source>
        <dbReference type="EMBL" id="CAL4994310.1"/>
    </source>
</evidence>
<keyword evidence="3" id="KW-1185">Reference proteome</keyword>
<feature type="chain" id="PRO_5044854624" evidence="1">
    <location>
        <begin position="24"/>
        <end position="173"/>
    </location>
</feature>
<dbReference type="SUPFAM" id="SSF141562">
    <property type="entry name" value="At5g01610-like"/>
    <property type="match status" value="1"/>
</dbReference>
<evidence type="ECO:0000313" key="3">
    <source>
        <dbReference type="Proteomes" id="UP001497457"/>
    </source>
</evidence>
<feature type="signal peptide" evidence="1">
    <location>
        <begin position="1"/>
        <end position="23"/>
    </location>
</feature>
<accession>A0ABC9B4I6</accession>
<dbReference type="PANTHER" id="PTHR31676:SF155">
    <property type="entry name" value="EXPRESSED PROTEIN"/>
    <property type="match status" value="1"/>
</dbReference>
<evidence type="ECO:0000256" key="1">
    <source>
        <dbReference type="SAM" id="SignalP"/>
    </source>
</evidence>
<organism evidence="2 3">
    <name type="scientific">Urochloa decumbens</name>
    <dbReference type="NCBI Taxonomy" id="240449"/>
    <lineage>
        <taxon>Eukaryota</taxon>
        <taxon>Viridiplantae</taxon>
        <taxon>Streptophyta</taxon>
        <taxon>Embryophyta</taxon>
        <taxon>Tracheophyta</taxon>
        <taxon>Spermatophyta</taxon>
        <taxon>Magnoliopsida</taxon>
        <taxon>Liliopsida</taxon>
        <taxon>Poales</taxon>
        <taxon>Poaceae</taxon>
        <taxon>PACMAD clade</taxon>
        <taxon>Panicoideae</taxon>
        <taxon>Panicodae</taxon>
        <taxon>Paniceae</taxon>
        <taxon>Melinidinae</taxon>
        <taxon>Urochloa</taxon>
    </lineage>
</organism>
<protein>
    <submittedName>
        <fullName evidence="2">Uncharacterized protein</fullName>
    </submittedName>
</protein>
<sequence length="173" mass="18321">MSMAKSHLVHLLFFLTAAAAAAAAASTSNSTTPTAYEMLERYKLPRGILPQGVERYVLHPDDGSFEVFFSGAGGCEFSVGEGDRYLLHYERRIAGTARAGSITALQGVSVKVFFVWFGITEVDRAGDQLSFRVGPLAASFPLRKFAVSPRCRCGFDCAAAAAGDGDTVAVAAS</sequence>
<dbReference type="Pfam" id="PF04398">
    <property type="entry name" value="DUF538"/>
    <property type="match status" value="1"/>
</dbReference>
<reference evidence="2" key="1">
    <citation type="submission" date="2024-10" db="EMBL/GenBank/DDBJ databases">
        <authorList>
            <person name="Ryan C."/>
        </authorList>
    </citation>
    <scope>NUCLEOTIDE SEQUENCE [LARGE SCALE GENOMIC DNA]</scope>
</reference>
<dbReference type="EMBL" id="OZ075134">
    <property type="protein sequence ID" value="CAL4994310.1"/>
    <property type="molecule type" value="Genomic_DNA"/>
</dbReference>
<dbReference type="AlphaFoldDB" id="A0ABC9B4I6"/>
<gene>
    <name evidence="2" type="ORF">URODEC1_LOCUS61867</name>
</gene>
<keyword evidence="1" id="KW-0732">Signal</keyword>
<dbReference type="Gene3D" id="2.30.240.10">
    <property type="entry name" value="At5g01610-like"/>
    <property type="match status" value="1"/>
</dbReference>